<feature type="compositionally biased region" description="Basic and acidic residues" evidence="2">
    <location>
        <begin position="1490"/>
        <end position="1507"/>
    </location>
</feature>
<feature type="compositionally biased region" description="Low complexity" evidence="2">
    <location>
        <begin position="1511"/>
        <end position="1522"/>
    </location>
</feature>
<feature type="domain" description="Rib" evidence="5">
    <location>
        <begin position="681"/>
        <end position="755"/>
    </location>
</feature>
<feature type="region of interest" description="Disordered" evidence="2">
    <location>
        <begin position="1577"/>
        <end position="1596"/>
    </location>
</feature>
<organism evidence="6 7">
    <name type="scientific">Clostridium innocuum</name>
    <dbReference type="NCBI Taxonomy" id="1522"/>
    <lineage>
        <taxon>Bacteria</taxon>
        <taxon>Bacillati</taxon>
        <taxon>Bacillota</taxon>
        <taxon>Clostridia</taxon>
        <taxon>Eubacteriales</taxon>
        <taxon>Clostridiaceae</taxon>
        <taxon>Clostridium</taxon>
    </lineage>
</organism>
<feature type="region of interest" description="Disordered" evidence="2">
    <location>
        <begin position="1422"/>
        <end position="1449"/>
    </location>
</feature>
<evidence type="ECO:0000313" key="6">
    <source>
        <dbReference type="EMBL" id="QJA03270.1"/>
    </source>
</evidence>
<evidence type="ECO:0000313" key="7">
    <source>
        <dbReference type="Proteomes" id="UP000503330"/>
    </source>
</evidence>
<dbReference type="InterPro" id="IPR012706">
    <property type="entry name" value="Rib_alpha_Esp_rpt"/>
</dbReference>
<keyword evidence="3" id="KW-0812">Transmembrane</keyword>
<dbReference type="Pfam" id="PF08428">
    <property type="entry name" value="Rib"/>
    <property type="match status" value="7"/>
</dbReference>
<feature type="region of interest" description="Disordered" evidence="2">
    <location>
        <begin position="1490"/>
        <end position="1543"/>
    </location>
</feature>
<proteinExistence type="predicted"/>
<evidence type="ECO:0000259" key="5">
    <source>
        <dbReference type="Pfam" id="PF08428"/>
    </source>
</evidence>
<feature type="compositionally biased region" description="Low complexity" evidence="2">
    <location>
        <begin position="1577"/>
        <end position="1595"/>
    </location>
</feature>
<feature type="region of interest" description="Disordered" evidence="2">
    <location>
        <begin position="1028"/>
        <end position="1054"/>
    </location>
</feature>
<feature type="domain" description="Rib" evidence="5">
    <location>
        <begin position="1019"/>
        <end position="1093"/>
    </location>
</feature>
<evidence type="ECO:0000256" key="1">
    <source>
        <dbReference type="ARBA" id="ARBA00022729"/>
    </source>
</evidence>
<dbReference type="Proteomes" id="UP000503330">
    <property type="component" value="Chromosome"/>
</dbReference>
<dbReference type="GeneID" id="61926439"/>
<dbReference type="InterPro" id="IPR013783">
    <property type="entry name" value="Ig-like_fold"/>
</dbReference>
<accession>A0AAP9SF05</accession>
<evidence type="ECO:0000259" key="4">
    <source>
        <dbReference type="Pfam" id="PF04650"/>
    </source>
</evidence>
<feature type="domain" description="YSIRK Gram-positive signal peptide" evidence="4">
    <location>
        <begin position="13"/>
        <end position="38"/>
    </location>
</feature>
<keyword evidence="1" id="KW-0732">Signal</keyword>
<name>A0AAP9SF05_CLOIN</name>
<evidence type="ECO:0000256" key="2">
    <source>
        <dbReference type="SAM" id="MobiDB-lite"/>
    </source>
</evidence>
<feature type="domain" description="Rib" evidence="5">
    <location>
        <begin position="1493"/>
        <end position="1570"/>
    </location>
</feature>
<gene>
    <name evidence="6" type="ORF">G4D54_12840</name>
</gene>
<feature type="domain" description="Rib" evidence="5">
    <location>
        <begin position="1337"/>
        <end position="1410"/>
    </location>
</feature>
<keyword evidence="3" id="KW-1133">Transmembrane helix</keyword>
<feature type="domain" description="Rib" evidence="5">
    <location>
        <begin position="1180"/>
        <end position="1252"/>
    </location>
</feature>
<keyword evidence="3" id="KW-0472">Membrane</keyword>
<feature type="transmembrane region" description="Helical" evidence="3">
    <location>
        <begin position="1606"/>
        <end position="1626"/>
    </location>
</feature>
<feature type="domain" description="Rib" evidence="5">
    <location>
        <begin position="1414"/>
        <end position="1489"/>
    </location>
</feature>
<dbReference type="RefSeq" id="WP_168389000.1">
    <property type="nucleotide sequence ID" value="NZ_CP048838.1"/>
</dbReference>
<protein>
    <submittedName>
        <fullName evidence="6">YSIRK-type signal peptide-containing protein</fullName>
    </submittedName>
</protein>
<dbReference type="InterPro" id="IPR059115">
    <property type="entry name" value="Rib"/>
</dbReference>
<feature type="region of interest" description="Disordered" evidence="2">
    <location>
        <begin position="859"/>
        <end position="901"/>
    </location>
</feature>
<dbReference type="EMBL" id="CP048838">
    <property type="protein sequence ID" value="QJA03270.1"/>
    <property type="molecule type" value="Genomic_DNA"/>
</dbReference>
<reference evidence="6 7" key="1">
    <citation type="submission" date="2020-02" db="EMBL/GenBank/DDBJ databases">
        <authorList>
            <person name="Kociolek L.K."/>
            <person name="Ozer E.A."/>
        </authorList>
    </citation>
    <scope>NUCLEOTIDE SEQUENCE [LARGE SCALE GENOMIC DNA]</scope>
    <source>
        <strain evidence="6 7">ATCC 14501</strain>
    </source>
</reference>
<dbReference type="NCBIfam" id="TIGR02331">
    <property type="entry name" value="rib_alpha"/>
    <property type="match status" value="7"/>
</dbReference>
<dbReference type="InterPro" id="IPR005877">
    <property type="entry name" value="YSIRK_signal_dom"/>
</dbReference>
<sequence length="1636" mass="175625">MEKNKPSFLSCAKRQQRWAIRKLSIGVCSVLLGVMLMVPSLGTVYAQENRGLDTTTHYTATGIDNNANLRYSSTVFNKVEDDDSLSMTFTYWFSGSAGWGTDPANKYAGKYLLSFTNNTFYKQIDKVILADISLEKHNDGAMWSLPVTKLPNYALIGLSRNQPVKITLKNGQTLESLNLQDTPIGFNSVLTTNKGAIASNSISNGYILLNNKKNENEKESGFTKGKANQRIKFNIDDMTIRSIHTFKPDENFLQTDYSWVVYVKEQIAPELLPYIDTDNIKIYCSDLDGVKINKNHEEFTVPINDQGLVDTSQVPELSIIGNDTKAQLDAARKNIDRIFFGTLGQSRSYTISYKLKDSVTLSDFARAANEYIKKNQQSFLFDSWMEADYLNTKQGVSTNDNGDAPKQLNNSYANAYLDANDTDKDGLFDFVEWKIGTDTTKVDTDGDGVPDGQEFMIDLTEPNNAADYLVSKPTTTTTTFDSTKKTTIEGTVPKTLIADPADPARLIQITNENAGNVIVKLQGYDKNTKTYTTDEYGTVKIPYKDLVAGNFSLDVNANVVPDGTEVVLVAYSPNADNPIMGDPFTFTTPDADKYNVKGGTLNQDYGKKAEEAAILDKVTVTETKDGQEAPTPAEKVKTKVIKGEIPTPTADGADQTVTVEVTYADGTKEDATVTIAYGEAKDAYVPEGQKVDVNKGEDPSAEAGIKNKDDLPEGTTYDWKTPVDTDTPGETTGTIVVTYPDGSKEEVEVTVNVVDPATDADKYNAKGGTLNQDYGKKAEEAAILDKVTVTETKDGQEAPAPAEKVKSKAIKGEIPTPTADGADQTVTVEVTYADGTKEDATVTIAYGEAKDAYVPEGQKVDVNKGEDPSAEAGIKNKDDLPEGTTYDWKTPVDTDTPGETTGTIVVTYPDGSKEEVEVTVNVVDPATDADKYNAKGGTLNQDYGKKAEEAAILDKVTVTETKDGQEAPAPAEKVKSKAIKGEIPTPTADGADQTVTVEVTYADGTKEDATVTIAYGEAKDAYVPEGQKVDVNKGEDPSAEAGIKNKDDLPEGTMYDWKTPVDTDTPGETIGTIVVTYPDGSKEEVEVTVNVVDTTPQATDTELYTAQGGVVNKPYGQTATNDEVIGVVTTDAPAEKIQSIVAVDAIPTTGQNQPVNVKVTYVDGTNDTVIVTVNYGLATDAYDPAGQAITVDKGSQPNAADGIANKADLPANTTYGWAAPVDTSTPGTTSGTIVVTYPDGSTDQVTVDVIVNENATNTELYTAQGGVVNKPYGQTATNDEVIGVVTTDAPAEKIQSIVAVDAIPTTGQNQPVNVKVTYADGSNDTVIVTVNYGLATDAYDPAGQAITVDKGSQPNAADGIANKADLPANTTYGWTAPVDTSTPGTTSGTVVVTYPDGSTDQVTVDVIVNDNRTDAEKYTPEGQEVNVNKGETPNPEDGIRNKDDLPEDTKYEWKTPVNTDKPGETPGIIVVTYPDGTTEEVEVKVNVTDPRTDADKYDPETKPEIIKPGENPDLTDNVTNLDDLPEGTQIKDITPEGTIDPNKPGEYEGTLEIQYPDGSKETVTVKVTVEKPASTVTPVNNQQNTQTNKVTKVTTSGPKTGDFTNLGVHTAAAIGSIATLAGLFFARKRRKVDEEQ</sequence>
<feature type="compositionally biased region" description="Basic and acidic residues" evidence="2">
    <location>
        <begin position="1437"/>
        <end position="1449"/>
    </location>
</feature>
<dbReference type="Pfam" id="PF04650">
    <property type="entry name" value="YSIRK_signal"/>
    <property type="match status" value="1"/>
</dbReference>
<dbReference type="Gene3D" id="2.60.40.10">
    <property type="entry name" value="Immunoglobulins"/>
    <property type="match status" value="1"/>
</dbReference>
<dbReference type="NCBIfam" id="TIGR01168">
    <property type="entry name" value="YSIRK_signal"/>
    <property type="match status" value="1"/>
</dbReference>
<feature type="domain" description="Rib" evidence="5">
    <location>
        <begin position="850"/>
        <end position="924"/>
    </location>
</feature>
<feature type="region of interest" description="Disordered" evidence="2">
    <location>
        <begin position="690"/>
        <end position="732"/>
    </location>
</feature>
<evidence type="ECO:0000256" key="3">
    <source>
        <dbReference type="SAM" id="Phobius"/>
    </source>
</evidence>